<reference evidence="1" key="1">
    <citation type="submission" date="2024-02" db="EMBL/GenBank/DDBJ databases">
        <title>Metagenome Assembled Genome of Zalaria obscura JY119.</title>
        <authorList>
            <person name="Vighnesh L."/>
            <person name="Jagadeeshwari U."/>
            <person name="Venkata Ramana C."/>
            <person name="Sasikala C."/>
        </authorList>
    </citation>
    <scope>NUCLEOTIDE SEQUENCE</scope>
    <source>
        <strain evidence="1">JY119</strain>
    </source>
</reference>
<sequence length="1147" mass="130261">MVYYFTSEIVTPHASIYMESADRVRDEDLIKFGSEEDVCAHVYLRLREGETWDAIPENLLEDCAQLTKANSIQGNKLNDITIIYTPWSNLHKNGSMAVGQVGFKDQKKVKRTYVKTKENKIVNRLNRKRVERFPDLRQEKADREKELRKKDRAAQQARAKEEARIAKERKELAWQKDHMYEDLHNEEALVMLRRTRSIITRQNPDTFELRLFNLPDDHDTVDQQKPMQAPTLGTRIERRHNHTGAKIGGFMRALSRNAMKAADYGTPNQIRARIRCPICRLICQLMPAWLPDQEASVVNRIRLEGYDIAGMRVVRLGPHVLGQLSELNHGPAALLRGPVYDELDADAVEAWLANCEINHPPAAGRLTQDSSMEITLIDVIDGRLVRGSTRSRYFALSYVWGNDKPGLVCTTANRTGLGEKNSLFKRQDVMSKTVQDAIALTSKLHERYLWVDRLCIEQDNISQKRYQIARMDLIYEKGLATIIALSAYHSSCGLASIRPSTSLPVEAEERVNIGRSQGSFGIVPPDLASVEKFGRYETRAWTFQERLVSRRCLLFTEQRMYAYCDGTVYSTADTRRGGTVCLIPVNEGKQYGTYEGLYRSLRPDTAIHWLDAFRVYSWTVSQYTARRLSLDTDRLNAISGIVSRIGNAAGCNTSTGLLDLVLDLCLLWHQEPVYMDSQPRRRIKQFPSWSWAGWHGRCEYFDGPLTNISFTGDDYSRSRLSDQFDRFHDYYPLTETMTIAAPSGYRRVERLSSYVSQERTSRKVSQTSTRQESPQQALHFYTHAVNAAIFAFQLRDEGPAGDVHKMGIRFANNGDLCGQFWTDYDERAPIYSKRDRCEYILLSSTKCRFERDEEDMEVTGMNLSRAQLATKFPRLQDRRVWLEKKNISWWLGMNGNFCNEKDCRFYNVMLIQWTGQTAERLGIGLIHGNAWEQVPKTKKKIVLANPKLANLRDDDDRLPIHWASSYNRLPIVSLLSEHRHFDPDVQDGSGWTPLMIASSLKDGDELVDLLLAKDADASMVTNNGQTALHFASSKGNLDTARKLIAKKASARTKDKRGQLPLHRAAAVGNVPIVRLLLESRSPVNATDMDGSIAEGHGDTAVVLLKAGAETDKKDNNGALAIQLAPDAKVKAYIRKAAEEEGIEIAQT</sequence>
<dbReference type="Proteomes" id="UP001320706">
    <property type="component" value="Unassembled WGS sequence"/>
</dbReference>
<organism evidence="1 2">
    <name type="scientific">Zalaria obscura</name>
    <dbReference type="NCBI Taxonomy" id="2024903"/>
    <lineage>
        <taxon>Eukaryota</taxon>
        <taxon>Fungi</taxon>
        <taxon>Dikarya</taxon>
        <taxon>Ascomycota</taxon>
        <taxon>Pezizomycotina</taxon>
        <taxon>Dothideomycetes</taxon>
        <taxon>Dothideomycetidae</taxon>
        <taxon>Dothideales</taxon>
        <taxon>Zalariaceae</taxon>
        <taxon>Zalaria</taxon>
    </lineage>
</organism>
<accession>A0ACC3S5U7</accession>
<dbReference type="EMBL" id="JAMKPW020000041">
    <property type="protein sequence ID" value="KAK8196694.1"/>
    <property type="molecule type" value="Genomic_DNA"/>
</dbReference>
<gene>
    <name evidence="1" type="ORF">M8818_006861</name>
</gene>
<comment type="caution">
    <text evidence="1">The sequence shown here is derived from an EMBL/GenBank/DDBJ whole genome shotgun (WGS) entry which is preliminary data.</text>
</comment>
<protein>
    <submittedName>
        <fullName evidence="1">Uncharacterized protein</fullName>
    </submittedName>
</protein>
<name>A0ACC3S5U7_9PEZI</name>
<evidence type="ECO:0000313" key="2">
    <source>
        <dbReference type="Proteomes" id="UP001320706"/>
    </source>
</evidence>
<evidence type="ECO:0000313" key="1">
    <source>
        <dbReference type="EMBL" id="KAK8196694.1"/>
    </source>
</evidence>
<keyword evidence="2" id="KW-1185">Reference proteome</keyword>
<proteinExistence type="predicted"/>